<dbReference type="PANTHER" id="PTHR39164:SF1">
    <property type="entry name" value="PROTEIN CCDC"/>
    <property type="match status" value="1"/>
</dbReference>
<reference evidence="2 3" key="1">
    <citation type="submission" date="2018-06" db="EMBL/GenBank/DDBJ databases">
        <authorList>
            <consortium name="Pathogen Informatics"/>
            <person name="Doyle S."/>
        </authorList>
    </citation>
    <scope>NUCLEOTIDE SEQUENCE [LARGE SCALE GENOMIC DNA]</scope>
    <source>
        <strain evidence="3">ATCC 11859 / DSM 33 / NCIB 8841 / NCTC 4822</strain>
    </source>
</reference>
<name>A0A380BQX3_SPOPA</name>
<feature type="transmembrane region" description="Helical" evidence="1">
    <location>
        <begin position="137"/>
        <end position="157"/>
    </location>
</feature>
<accession>A0A380BQX3</accession>
<evidence type="ECO:0000256" key="1">
    <source>
        <dbReference type="SAM" id="Phobius"/>
    </source>
</evidence>
<keyword evidence="1" id="KW-0812">Transmembrane</keyword>
<dbReference type="PIRSF" id="PIRSF021441">
    <property type="entry name" value="DUF1453"/>
    <property type="match status" value="1"/>
</dbReference>
<protein>
    <submittedName>
        <fullName evidence="2">Membrane protein involved in cytochrome C biogenesis</fullName>
    </submittedName>
</protein>
<feature type="transmembrane region" description="Helical" evidence="1">
    <location>
        <begin position="46"/>
        <end position="62"/>
    </location>
</feature>
<dbReference type="AlphaFoldDB" id="A0A380BQX3"/>
<keyword evidence="1" id="KW-0472">Membrane</keyword>
<gene>
    <name evidence="2" type="ORF">NCTC4822_01635</name>
</gene>
<dbReference type="InterPro" id="IPR058247">
    <property type="entry name" value="DUF1453"/>
</dbReference>
<dbReference type="Pfam" id="PF07301">
    <property type="entry name" value="DUF1453"/>
    <property type="match status" value="1"/>
</dbReference>
<dbReference type="PANTHER" id="PTHR39164">
    <property type="entry name" value="PROTEIN CCDC"/>
    <property type="match status" value="1"/>
</dbReference>
<proteinExistence type="predicted"/>
<keyword evidence="3" id="KW-1185">Reference proteome</keyword>
<evidence type="ECO:0000313" key="3">
    <source>
        <dbReference type="Proteomes" id="UP000254519"/>
    </source>
</evidence>
<dbReference type="Proteomes" id="UP000254519">
    <property type="component" value="Unassembled WGS sequence"/>
</dbReference>
<organism evidence="2 3">
    <name type="scientific">Sporosarcina pasteurii</name>
    <name type="common">Bacillus pasteurii</name>
    <dbReference type="NCBI Taxonomy" id="1474"/>
    <lineage>
        <taxon>Bacteria</taxon>
        <taxon>Bacillati</taxon>
        <taxon>Bacillota</taxon>
        <taxon>Bacilli</taxon>
        <taxon>Bacillales</taxon>
        <taxon>Caryophanaceae</taxon>
        <taxon>Sporosarcina</taxon>
    </lineage>
</organism>
<sequence length="171" mass="19177">MIEAIFISIPPALLIIGTTVMALFMGILAIIVRSKSAKQPVSVKKIILPPVFMSTGALMFIFEEFRVAPLQIIEALIVGVLFSLILIKTTNFEVREEEVFIKKSKAFAFILFGLLLIRLIGKLVLSNTVDIGELGGMFWILAFGMIVPWRISMLINFKKIENTLQFKEELS</sequence>
<feature type="transmembrane region" description="Helical" evidence="1">
    <location>
        <begin position="12"/>
        <end position="34"/>
    </location>
</feature>
<dbReference type="InterPro" id="IPR031306">
    <property type="entry name" value="CcdC"/>
</dbReference>
<dbReference type="EMBL" id="UGYZ01000002">
    <property type="protein sequence ID" value="SUJ05308.1"/>
    <property type="molecule type" value="Genomic_DNA"/>
</dbReference>
<evidence type="ECO:0000313" key="2">
    <source>
        <dbReference type="EMBL" id="SUJ05308.1"/>
    </source>
</evidence>
<feature type="transmembrane region" description="Helical" evidence="1">
    <location>
        <begin position="107"/>
        <end position="125"/>
    </location>
</feature>
<feature type="transmembrane region" description="Helical" evidence="1">
    <location>
        <begin position="68"/>
        <end position="87"/>
    </location>
</feature>
<keyword evidence="1" id="KW-1133">Transmembrane helix</keyword>